<dbReference type="InterPro" id="IPR036622">
    <property type="entry name" value="LigA_sf"/>
</dbReference>
<dbReference type="InterPro" id="IPR011986">
    <property type="entry name" value="Xdiol_dOase_LigA"/>
</dbReference>
<proteinExistence type="predicted"/>
<accession>A0ABX7YU10</accession>
<dbReference type="Gene3D" id="1.10.700.10">
    <property type="entry name" value="Dioxygenase LigAB, LigA subunit"/>
    <property type="match status" value="1"/>
</dbReference>
<feature type="domain" description="Extradiol ring-cleavage dioxygenase class III enzyme subunit B" evidence="1">
    <location>
        <begin position="8"/>
        <end position="269"/>
    </location>
</feature>
<dbReference type="RefSeq" id="WP_212595265.1">
    <property type="nucleotide sequence ID" value="NZ_CP073587.1"/>
</dbReference>
<evidence type="ECO:0000313" key="4">
    <source>
        <dbReference type="Proteomes" id="UP000679575"/>
    </source>
</evidence>
<evidence type="ECO:0000259" key="2">
    <source>
        <dbReference type="Pfam" id="PF07746"/>
    </source>
</evidence>
<keyword evidence="3" id="KW-0223">Dioxygenase</keyword>
<dbReference type="InterPro" id="IPR004183">
    <property type="entry name" value="Xdiol_dOase_suB"/>
</dbReference>
<dbReference type="InterPro" id="IPR034940">
    <property type="entry name" value="Gallate_dioxygenase_C"/>
</dbReference>
<dbReference type="NCBIfam" id="NF009904">
    <property type="entry name" value="PRK13367.1"/>
    <property type="match status" value="1"/>
</dbReference>
<dbReference type="EMBL" id="CP073587">
    <property type="protein sequence ID" value="QUN06249.1"/>
    <property type="molecule type" value="Genomic_DNA"/>
</dbReference>
<dbReference type="GO" id="GO:0036238">
    <property type="term" value="F:gallate dioxygenase activity"/>
    <property type="evidence" value="ECO:0007669"/>
    <property type="project" value="UniProtKB-EC"/>
</dbReference>
<dbReference type="EC" id="1.13.11.57" evidence="3"/>
<feature type="domain" description="Extradiol ring-cleavage dioxygenase LigAB LigA subunit" evidence="2">
    <location>
        <begin position="321"/>
        <end position="407"/>
    </location>
</feature>
<dbReference type="CDD" id="cd07923">
    <property type="entry name" value="Gallate_dioxygenase_C"/>
    <property type="match status" value="1"/>
</dbReference>
<dbReference type="Proteomes" id="UP000679575">
    <property type="component" value="Chromosome"/>
</dbReference>
<name>A0ABX7YU10_9GAMM</name>
<dbReference type="Pfam" id="PF07746">
    <property type="entry name" value="LigA"/>
    <property type="match status" value="1"/>
</dbReference>
<dbReference type="Pfam" id="PF02900">
    <property type="entry name" value="LigB"/>
    <property type="match status" value="1"/>
</dbReference>
<dbReference type="NCBIfam" id="NF009902">
    <property type="entry name" value="PRK13365.1"/>
    <property type="match status" value="1"/>
</dbReference>
<evidence type="ECO:0000313" key="3">
    <source>
        <dbReference type="EMBL" id="QUN06249.1"/>
    </source>
</evidence>
<organism evidence="3 4">
    <name type="scientific">Shewanella yunxiaonensis</name>
    <dbReference type="NCBI Taxonomy" id="2829809"/>
    <lineage>
        <taxon>Bacteria</taxon>
        <taxon>Pseudomonadati</taxon>
        <taxon>Pseudomonadota</taxon>
        <taxon>Gammaproteobacteria</taxon>
        <taxon>Alteromonadales</taxon>
        <taxon>Shewanellaceae</taxon>
        <taxon>Shewanella</taxon>
    </lineage>
</organism>
<keyword evidence="4" id="KW-1185">Reference proteome</keyword>
<keyword evidence="3" id="KW-0560">Oxidoreductase</keyword>
<dbReference type="SUPFAM" id="SSF53213">
    <property type="entry name" value="LigB-like"/>
    <property type="match status" value="1"/>
</dbReference>
<dbReference type="Gene3D" id="3.40.830.10">
    <property type="entry name" value="LigB-like"/>
    <property type="match status" value="1"/>
</dbReference>
<evidence type="ECO:0000259" key="1">
    <source>
        <dbReference type="Pfam" id="PF02900"/>
    </source>
</evidence>
<sequence>MAKIIGGIGASHSPTIAFAKDHDKAADPAWSPIFDGFRQVQQWVEQQQIDVLFMIFNDHITSFFFDHYSAFALGVDDCYVTADEGGGARNYPAAKGHTELSRHIASALVADEFDLSVFQKKPLDHGFFSPLSMIAASDTGWQGTVVPLQVGVLQFPVPSAKRCYKLGKSLRKAIESFPEDLRVAVVATGGLSHQVHGERCGFNDEAWDNEFLALLESDPEKLTEVTLAQYAERGGMEGAEVIMWLIMRGALSDKVRKVHQTTYLPSMTNIATVIYEDLGETPDVAAIQKYRDHINHQLAGVEKLEGTHPFTLERSHKAWRINAFLHQLIESEHRRRFLNDLELLMQEYKLTAEEQRMLREHQWIELIHYGAIFFVLEKMAAVLGVSNPQVYASMRGQTLEEFQKTRNVSIQYSVSGTSK</sequence>
<protein>
    <submittedName>
        <fullName evidence="3">Gallate dioxygenase</fullName>
        <ecNumber evidence="3">1.13.11.57</ecNumber>
    </submittedName>
</protein>
<dbReference type="SUPFAM" id="SSF48076">
    <property type="entry name" value="LigA subunit of an aromatic-ring-opening dioxygenase LigAB"/>
    <property type="match status" value="1"/>
</dbReference>
<gene>
    <name evidence="3" type="ORF">KDN34_01905</name>
</gene>
<reference evidence="3 4" key="1">
    <citation type="submission" date="2021-04" db="EMBL/GenBank/DDBJ databases">
        <title>Novel species identification of genus Shewanella.</title>
        <authorList>
            <person name="Liu G."/>
        </authorList>
    </citation>
    <scope>NUCLEOTIDE SEQUENCE [LARGE SCALE GENOMIC DNA]</scope>
    <source>
        <strain evidence="3 4">FJAT-54481</strain>
    </source>
</reference>